<dbReference type="Pfam" id="PF08327">
    <property type="entry name" value="AHSA1"/>
    <property type="match status" value="1"/>
</dbReference>
<dbReference type="InterPro" id="IPR023393">
    <property type="entry name" value="START-like_dom_sf"/>
</dbReference>
<evidence type="ECO:0000259" key="2">
    <source>
        <dbReference type="Pfam" id="PF08327"/>
    </source>
</evidence>
<reference evidence="3 4" key="1">
    <citation type="submission" date="2019-10" db="EMBL/GenBank/DDBJ databases">
        <title>Whole genome shotgun sequence of Acrocarpospora pleiomorpha NBRC 16267.</title>
        <authorList>
            <person name="Ichikawa N."/>
            <person name="Kimura A."/>
            <person name="Kitahashi Y."/>
            <person name="Komaki H."/>
            <person name="Oguchi A."/>
        </authorList>
    </citation>
    <scope>NUCLEOTIDE SEQUENCE [LARGE SCALE GENOMIC DNA]</scope>
    <source>
        <strain evidence="3 4">NBRC 16267</strain>
    </source>
</reference>
<comment type="caution">
    <text evidence="3">The sequence shown here is derived from an EMBL/GenBank/DDBJ whole genome shotgun (WGS) entry which is preliminary data.</text>
</comment>
<comment type="similarity">
    <text evidence="1">Belongs to the AHA1 family.</text>
</comment>
<dbReference type="OrthoDB" id="3365660at2"/>
<proteinExistence type="inferred from homology"/>
<dbReference type="Gene3D" id="3.30.530.20">
    <property type="match status" value="1"/>
</dbReference>
<dbReference type="RefSeq" id="WP_155345040.1">
    <property type="nucleotide sequence ID" value="NZ_BAAAHM010000008.1"/>
</dbReference>
<gene>
    <name evidence="3" type="ORF">Aple_028740</name>
</gene>
<feature type="domain" description="Activator of Hsp90 ATPase homologue 1/2-like C-terminal" evidence="2">
    <location>
        <begin position="20"/>
        <end position="159"/>
    </location>
</feature>
<dbReference type="CDD" id="cd08896">
    <property type="entry name" value="SRPBCC_CalC_Aha1-like_3"/>
    <property type="match status" value="1"/>
</dbReference>
<evidence type="ECO:0000313" key="3">
    <source>
        <dbReference type="EMBL" id="GES19978.1"/>
    </source>
</evidence>
<accession>A0A5M3XP25</accession>
<dbReference type="Proteomes" id="UP000377595">
    <property type="component" value="Unassembled WGS sequence"/>
</dbReference>
<organism evidence="3 4">
    <name type="scientific">Acrocarpospora pleiomorpha</name>
    <dbReference type="NCBI Taxonomy" id="90975"/>
    <lineage>
        <taxon>Bacteria</taxon>
        <taxon>Bacillati</taxon>
        <taxon>Actinomycetota</taxon>
        <taxon>Actinomycetes</taxon>
        <taxon>Streptosporangiales</taxon>
        <taxon>Streptosporangiaceae</taxon>
        <taxon>Acrocarpospora</taxon>
    </lineage>
</organism>
<sequence>MTIYTLNPELDLVLERTVDVAPELVWKAWTTPELLMRWFAPRPWSTPFCEIDLQPGGRFNTTMRSPEGEEYPNSGCILLVEEGSTLIFTSGLGPGFRPQTAEGEAGFPFTAVISIKPDGNGTKYTAIAMHADSSTRKTHEDMGFAEGWGMALDQLVELVKSR</sequence>
<dbReference type="InterPro" id="IPR013538">
    <property type="entry name" value="ASHA1/2-like_C"/>
</dbReference>
<dbReference type="AlphaFoldDB" id="A0A5M3XP25"/>
<name>A0A5M3XP25_9ACTN</name>
<dbReference type="SUPFAM" id="SSF55961">
    <property type="entry name" value="Bet v1-like"/>
    <property type="match status" value="1"/>
</dbReference>
<keyword evidence="4" id="KW-1185">Reference proteome</keyword>
<protein>
    <submittedName>
        <fullName evidence="3">Activator of HSP90 ATPase</fullName>
    </submittedName>
</protein>
<evidence type="ECO:0000313" key="4">
    <source>
        <dbReference type="Proteomes" id="UP000377595"/>
    </source>
</evidence>
<dbReference type="EMBL" id="BLAF01000014">
    <property type="protein sequence ID" value="GES19978.1"/>
    <property type="molecule type" value="Genomic_DNA"/>
</dbReference>
<evidence type="ECO:0000256" key="1">
    <source>
        <dbReference type="ARBA" id="ARBA00006817"/>
    </source>
</evidence>